<evidence type="ECO:0000313" key="1">
    <source>
        <dbReference type="EMBL" id="KAI5684356.1"/>
    </source>
</evidence>
<name>A0ACC0CHZ2_CATRO</name>
<dbReference type="EMBL" id="CM044701">
    <property type="protein sequence ID" value="KAI5684356.1"/>
    <property type="molecule type" value="Genomic_DNA"/>
</dbReference>
<accession>A0ACC0CHZ2</accession>
<gene>
    <name evidence="1" type="ORF">M9H77_05584</name>
</gene>
<keyword evidence="2" id="KW-1185">Reference proteome</keyword>
<proteinExistence type="predicted"/>
<sequence>MRKPCCEGKNKGAWTKQEDEKLTNYIRTHGEGCWRTLPKEAGLQRCGKSCRLRWINYLRPDIKRGNFAQDEEDLIVKLHALLGNRWSLIAGRLPGRTDNEVKNYWNSHIRRKLIKMGIDPNNHRPKTIPGFQNRRLETISPSKPPIYGDDDDEQVVSDGTSGFINDDEKRLRTNCDINLDLTIAFPSPSPSSSPKYSINGEIKKKELTNKSQYNMNNNKFSTKEVEGESFPTLVLFR</sequence>
<comment type="caution">
    <text evidence="1">The sequence shown here is derived from an EMBL/GenBank/DDBJ whole genome shotgun (WGS) entry which is preliminary data.</text>
</comment>
<reference evidence="2" key="1">
    <citation type="journal article" date="2023" name="Nat. Plants">
        <title>Single-cell RNA sequencing provides a high-resolution roadmap for understanding the multicellular compartmentation of specialized metabolism.</title>
        <authorList>
            <person name="Sun S."/>
            <person name="Shen X."/>
            <person name="Li Y."/>
            <person name="Li Y."/>
            <person name="Wang S."/>
            <person name="Li R."/>
            <person name="Zhang H."/>
            <person name="Shen G."/>
            <person name="Guo B."/>
            <person name="Wei J."/>
            <person name="Xu J."/>
            <person name="St-Pierre B."/>
            <person name="Chen S."/>
            <person name="Sun C."/>
        </authorList>
    </citation>
    <scope>NUCLEOTIDE SEQUENCE [LARGE SCALE GENOMIC DNA]</scope>
</reference>
<organism evidence="1 2">
    <name type="scientific">Catharanthus roseus</name>
    <name type="common">Madagascar periwinkle</name>
    <name type="synonym">Vinca rosea</name>
    <dbReference type="NCBI Taxonomy" id="4058"/>
    <lineage>
        <taxon>Eukaryota</taxon>
        <taxon>Viridiplantae</taxon>
        <taxon>Streptophyta</taxon>
        <taxon>Embryophyta</taxon>
        <taxon>Tracheophyta</taxon>
        <taxon>Spermatophyta</taxon>
        <taxon>Magnoliopsida</taxon>
        <taxon>eudicotyledons</taxon>
        <taxon>Gunneridae</taxon>
        <taxon>Pentapetalae</taxon>
        <taxon>asterids</taxon>
        <taxon>lamiids</taxon>
        <taxon>Gentianales</taxon>
        <taxon>Apocynaceae</taxon>
        <taxon>Rauvolfioideae</taxon>
        <taxon>Vinceae</taxon>
        <taxon>Catharanthinae</taxon>
        <taxon>Catharanthus</taxon>
    </lineage>
</organism>
<evidence type="ECO:0000313" key="2">
    <source>
        <dbReference type="Proteomes" id="UP001060085"/>
    </source>
</evidence>
<protein>
    <submittedName>
        <fullName evidence="1">Uncharacterized protein</fullName>
    </submittedName>
</protein>
<dbReference type="Proteomes" id="UP001060085">
    <property type="component" value="Linkage Group LG01"/>
</dbReference>